<name>A0ABV9FLE8_9BACL</name>
<accession>A0ABV9FLE8</accession>
<feature type="compositionally biased region" description="Polar residues" evidence="1">
    <location>
        <begin position="54"/>
        <end position="69"/>
    </location>
</feature>
<evidence type="ECO:0000313" key="5">
    <source>
        <dbReference type="Proteomes" id="UP001596028"/>
    </source>
</evidence>
<dbReference type="GO" id="GO:0004519">
    <property type="term" value="F:endonuclease activity"/>
    <property type="evidence" value="ECO:0007669"/>
    <property type="project" value="UniProtKB-KW"/>
</dbReference>
<dbReference type="InterPro" id="IPR011335">
    <property type="entry name" value="Restrct_endonuc-II-like"/>
</dbReference>
<dbReference type="PANTHER" id="PTHR30015:SF7">
    <property type="entry name" value="TYPE IV METHYL-DIRECTED RESTRICTION ENZYME ECOKMRR"/>
    <property type="match status" value="1"/>
</dbReference>
<keyword evidence="4" id="KW-0540">Nuclease</keyword>
<feature type="transmembrane region" description="Helical" evidence="2">
    <location>
        <begin position="18"/>
        <end position="36"/>
    </location>
</feature>
<dbReference type="Gene3D" id="3.40.1350.10">
    <property type="match status" value="1"/>
</dbReference>
<dbReference type="InterPro" id="IPR007560">
    <property type="entry name" value="Restrct_endonuc_IV_Mrr"/>
</dbReference>
<dbReference type="InterPro" id="IPR052906">
    <property type="entry name" value="Type_IV_Methyl-Rstrct_Enzyme"/>
</dbReference>
<dbReference type="RefSeq" id="WP_378102428.1">
    <property type="nucleotide sequence ID" value="NZ_JBHSEP010000031.1"/>
</dbReference>
<reference evidence="5" key="1">
    <citation type="journal article" date="2019" name="Int. J. Syst. Evol. Microbiol.">
        <title>The Global Catalogue of Microorganisms (GCM) 10K type strain sequencing project: providing services to taxonomists for standard genome sequencing and annotation.</title>
        <authorList>
            <consortium name="The Broad Institute Genomics Platform"/>
            <consortium name="The Broad Institute Genome Sequencing Center for Infectious Disease"/>
            <person name="Wu L."/>
            <person name="Ma J."/>
        </authorList>
    </citation>
    <scope>NUCLEOTIDE SEQUENCE [LARGE SCALE GENOMIC DNA]</scope>
    <source>
        <strain evidence="5">CCUG 49571</strain>
    </source>
</reference>
<dbReference type="InterPro" id="IPR011856">
    <property type="entry name" value="tRNA_endonuc-like_dom_sf"/>
</dbReference>
<dbReference type="PANTHER" id="PTHR30015">
    <property type="entry name" value="MRR RESTRICTION SYSTEM PROTEIN"/>
    <property type="match status" value="1"/>
</dbReference>
<evidence type="ECO:0000256" key="1">
    <source>
        <dbReference type="SAM" id="MobiDB-lite"/>
    </source>
</evidence>
<dbReference type="Proteomes" id="UP001596028">
    <property type="component" value="Unassembled WGS sequence"/>
</dbReference>
<dbReference type="GO" id="GO:0016787">
    <property type="term" value="F:hydrolase activity"/>
    <property type="evidence" value="ECO:0007669"/>
    <property type="project" value="UniProtKB-KW"/>
</dbReference>
<feature type="region of interest" description="Disordered" evidence="1">
    <location>
        <begin position="40"/>
        <end position="71"/>
    </location>
</feature>
<keyword evidence="4" id="KW-0255">Endonuclease</keyword>
<evidence type="ECO:0000313" key="4">
    <source>
        <dbReference type="EMBL" id="MFC4601825.1"/>
    </source>
</evidence>
<keyword evidence="5" id="KW-1185">Reference proteome</keyword>
<dbReference type="EC" id="3.1.21.-" evidence="4"/>
<keyword evidence="4" id="KW-0378">Hydrolase</keyword>
<organism evidence="4 5">
    <name type="scientific">Cohnella hongkongensis</name>
    <dbReference type="NCBI Taxonomy" id="178337"/>
    <lineage>
        <taxon>Bacteria</taxon>
        <taxon>Bacillati</taxon>
        <taxon>Bacillota</taxon>
        <taxon>Bacilli</taxon>
        <taxon>Bacillales</taxon>
        <taxon>Paenibacillaceae</taxon>
        <taxon>Cohnella</taxon>
    </lineage>
</organism>
<protein>
    <submittedName>
        <fullName evidence="4">Restriction endonuclease</fullName>
        <ecNumber evidence="4">3.1.21.-</ecNumber>
    </submittedName>
</protein>
<dbReference type="EMBL" id="JBHSEP010000031">
    <property type="protein sequence ID" value="MFC4601825.1"/>
    <property type="molecule type" value="Genomic_DNA"/>
</dbReference>
<proteinExistence type="predicted"/>
<dbReference type="Pfam" id="PF04471">
    <property type="entry name" value="Mrr_cat"/>
    <property type="match status" value="1"/>
</dbReference>
<keyword evidence="2" id="KW-1133">Transmembrane helix</keyword>
<comment type="caution">
    <text evidence="4">The sequence shown here is derived from an EMBL/GenBank/DDBJ whole genome shotgun (WGS) entry which is preliminary data.</text>
</comment>
<sequence length="210" mass="23522">MRLEAISFEGLEFPIPPAFIWFLIGVIVLGAIAGLLQPAKKQRKRKRKPAAKRSVSTSNRNGGSNQRKSNACRPDEVILSLPLNQLGWAEFERLLALYFRDNGYVVHEVGVGGKDGGVDLVIIDQRGEKKAVQAKCYSDGNKVGSNVIRELNTAKRNHDCILSLLVTASDLTVEARKEADQFRVDYWHGALLEDKLRRWGKWSPGKKRRA</sequence>
<gene>
    <name evidence="4" type="ORF">ACFO3S_26550</name>
</gene>
<evidence type="ECO:0000259" key="3">
    <source>
        <dbReference type="Pfam" id="PF04471"/>
    </source>
</evidence>
<evidence type="ECO:0000256" key="2">
    <source>
        <dbReference type="SAM" id="Phobius"/>
    </source>
</evidence>
<keyword evidence="2" id="KW-0812">Transmembrane</keyword>
<keyword evidence="2" id="KW-0472">Membrane</keyword>
<feature type="compositionally biased region" description="Basic residues" evidence="1">
    <location>
        <begin position="40"/>
        <end position="51"/>
    </location>
</feature>
<feature type="domain" description="Restriction endonuclease type IV Mrr" evidence="3">
    <location>
        <begin position="84"/>
        <end position="192"/>
    </location>
</feature>
<dbReference type="SUPFAM" id="SSF52980">
    <property type="entry name" value="Restriction endonuclease-like"/>
    <property type="match status" value="1"/>
</dbReference>